<keyword evidence="9" id="KW-0378">Hydrolase</keyword>
<accession>A0ABR7LD03</accession>
<evidence type="ECO:0000313" key="10">
    <source>
        <dbReference type="Proteomes" id="UP000734823"/>
    </source>
</evidence>
<comment type="similarity">
    <text evidence="2">Belongs to the peptidase M7 family.</text>
</comment>
<evidence type="ECO:0000256" key="1">
    <source>
        <dbReference type="ARBA" id="ARBA00000612"/>
    </source>
</evidence>
<keyword evidence="6 9" id="KW-0645">Protease</keyword>
<dbReference type="PIRSF" id="PIRSF016573">
    <property type="entry name" value="Peptidase_M7"/>
    <property type="match status" value="1"/>
</dbReference>
<evidence type="ECO:0000256" key="5">
    <source>
        <dbReference type="ARBA" id="ARBA00022723"/>
    </source>
</evidence>
<reference evidence="9 10" key="1">
    <citation type="submission" date="2020-06" db="EMBL/GenBank/DDBJ databases">
        <title>Actinokineospora xiongansis sp. nov., isolated from soil of Baiyangdian.</title>
        <authorList>
            <person name="Zhang X."/>
        </authorList>
    </citation>
    <scope>NUCLEOTIDE SEQUENCE [LARGE SCALE GENOMIC DNA]</scope>
    <source>
        <strain evidence="9 10">HBU206404</strain>
    </source>
</reference>
<sequence length="192" mass="19790">MFRRTFALIAANAAVGAAVVLGAAPATAAPADTAAPAAMAAVTITYDDSYAAEFKDAVAQGVAIWNQSVTNVRIVKAAVGTRANVRVIADNNWPRATLGPVRPGGSGTVWMGRQAVQQGYNVVRIAAHEFGHILGLPDRRTGLCSDLMSGSSAPTSCANAKPSAAEASQVQRNYATTLTQAPTREIILVDAA</sequence>
<evidence type="ECO:0000256" key="7">
    <source>
        <dbReference type="ARBA" id="ARBA00029927"/>
    </source>
</evidence>
<evidence type="ECO:0000313" key="9">
    <source>
        <dbReference type="EMBL" id="MBC6450586.1"/>
    </source>
</evidence>
<organism evidence="9 10">
    <name type="scientific">Actinokineospora xionganensis</name>
    <dbReference type="NCBI Taxonomy" id="2684470"/>
    <lineage>
        <taxon>Bacteria</taxon>
        <taxon>Bacillati</taxon>
        <taxon>Actinomycetota</taxon>
        <taxon>Actinomycetes</taxon>
        <taxon>Pseudonocardiales</taxon>
        <taxon>Pseudonocardiaceae</taxon>
        <taxon>Actinokineospora</taxon>
    </lineage>
</organism>
<protein>
    <recommendedName>
        <fullName evidence="4">Extracellular small neutral protease</fullName>
        <ecNumber evidence="3">3.4.24.77</ecNumber>
    </recommendedName>
    <alternativeName>
        <fullName evidence="7">Snapalysin</fullName>
    </alternativeName>
</protein>
<dbReference type="SUPFAM" id="SSF55486">
    <property type="entry name" value="Metalloproteases ('zincins'), catalytic domain"/>
    <property type="match status" value="1"/>
</dbReference>
<dbReference type="Proteomes" id="UP000734823">
    <property type="component" value="Unassembled WGS sequence"/>
</dbReference>
<evidence type="ECO:0000256" key="2">
    <source>
        <dbReference type="ARBA" id="ARBA00006571"/>
    </source>
</evidence>
<keyword evidence="5" id="KW-0479">Metal-binding</keyword>
<gene>
    <name evidence="9" type="ORF">GPZ80_25845</name>
</gene>
<dbReference type="RefSeq" id="WP_187223679.1">
    <property type="nucleotide sequence ID" value="NZ_JABVED010000017.1"/>
</dbReference>
<dbReference type="EC" id="3.4.24.77" evidence="3"/>
<dbReference type="EMBL" id="JABVED010000017">
    <property type="protein sequence ID" value="MBC6450586.1"/>
    <property type="molecule type" value="Genomic_DNA"/>
</dbReference>
<feature type="chain" id="PRO_5045872711" description="Extracellular small neutral protease" evidence="8">
    <location>
        <begin position="29"/>
        <end position="192"/>
    </location>
</feature>
<comment type="caution">
    <text evidence="9">The sequence shown here is derived from an EMBL/GenBank/DDBJ whole genome shotgun (WGS) entry which is preliminary data.</text>
</comment>
<proteinExistence type="inferred from homology"/>
<comment type="catalytic activity">
    <reaction evidence="1">
        <text>Hydrolyzes proteins with a preference for Tyr or Phe in the P1' position. Has no action on amino-acid p-nitroanilides.</text>
        <dbReference type="EC" id="3.4.24.77"/>
    </reaction>
</comment>
<evidence type="ECO:0000256" key="3">
    <source>
        <dbReference type="ARBA" id="ARBA00012325"/>
    </source>
</evidence>
<dbReference type="GO" id="GO:0008237">
    <property type="term" value="F:metallopeptidase activity"/>
    <property type="evidence" value="ECO:0007669"/>
    <property type="project" value="UniProtKB-KW"/>
</dbReference>
<dbReference type="Pfam" id="PF02031">
    <property type="entry name" value="Peptidase_M7"/>
    <property type="match status" value="1"/>
</dbReference>
<keyword evidence="8" id="KW-0732">Signal</keyword>
<evidence type="ECO:0000256" key="4">
    <source>
        <dbReference type="ARBA" id="ARBA00019129"/>
    </source>
</evidence>
<keyword evidence="6 9" id="KW-0482">Metalloprotease</keyword>
<dbReference type="Gene3D" id="3.40.390.10">
    <property type="entry name" value="Collagenase (Catalytic Domain)"/>
    <property type="match status" value="1"/>
</dbReference>
<feature type="signal peptide" evidence="8">
    <location>
        <begin position="1"/>
        <end position="28"/>
    </location>
</feature>
<keyword evidence="10" id="KW-1185">Reference proteome</keyword>
<dbReference type="InterPro" id="IPR000013">
    <property type="entry name" value="Peptidase_M7"/>
</dbReference>
<dbReference type="InterPro" id="IPR024079">
    <property type="entry name" value="MetalloPept_cat_dom_sf"/>
</dbReference>
<dbReference type="PRINTS" id="PR00787">
    <property type="entry name" value="NEUTRALPTASE"/>
</dbReference>
<name>A0ABR7LD03_9PSEU</name>
<evidence type="ECO:0000256" key="6">
    <source>
        <dbReference type="ARBA" id="ARBA00023049"/>
    </source>
</evidence>
<evidence type="ECO:0000256" key="8">
    <source>
        <dbReference type="SAM" id="SignalP"/>
    </source>
</evidence>